<keyword evidence="9" id="KW-1185">Reference proteome</keyword>
<dbReference type="Gene3D" id="3.40.30.10">
    <property type="entry name" value="Glutaredoxin"/>
    <property type="match status" value="1"/>
</dbReference>
<dbReference type="PRINTS" id="PR00421">
    <property type="entry name" value="THIOREDOXIN"/>
</dbReference>
<reference evidence="8" key="1">
    <citation type="submission" date="2020-10" db="EMBL/GenBank/DDBJ databases">
        <title>De novo genome project of the cellulose decomposer Thermobifida halotolerans type strain.</title>
        <authorList>
            <person name="Nagy I."/>
            <person name="Horvath B."/>
            <person name="Kukolya J."/>
            <person name="Nagy I."/>
            <person name="Orsini M."/>
        </authorList>
    </citation>
    <scope>NUCLEOTIDE SEQUENCE</scope>
    <source>
        <strain evidence="8">DSM 44931</strain>
    </source>
</reference>
<dbReference type="KEGG" id="thao:NI17_006060"/>
<keyword evidence="3" id="KW-0249">Electron transport</keyword>
<dbReference type="InterPro" id="IPR036249">
    <property type="entry name" value="Thioredoxin-like_sf"/>
</dbReference>
<dbReference type="Proteomes" id="UP000265719">
    <property type="component" value="Chromosome"/>
</dbReference>
<evidence type="ECO:0000256" key="1">
    <source>
        <dbReference type="ARBA" id="ARBA00008987"/>
    </source>
</evidence>
<dbReference type="CDD" id="cd02947">
    <property type="entry name" value="TRX_family"/>
    <property type="match status" value="1"/>
</dbReference>
<protein>
    <submittedName>
        <fullName evidence="8">Thiol reductase thioredoxin</fullName>
    </submittedName>
</protein>
<evidence type="ECO:0000313" key="9">
    <source>
        <dbReference type="Proteomes" id="UP000265719"/>
    </source>
</evidence>
<feature type="region of interest" description="Disordered" evidence="6">
    <location>
        <begin position="89"/>
        <end position="121"/>
    </location>
</feature>
<dbReference type="PROSITE" id="PS00194">
    <property type="entry name" value="THIOREDOXIN_1"/>
    <property type="match status" value="1"/>
</dbReference>
<evidence type="ECO:0000256" key="4">
    <source>
        <dbReference type="ARBA" id="ARBA00023157"/>
    </source>
</evidence>
<evidence type="ECO:0000259" key="7">
    <source>
        <dbReference type="PROSITE" id="PS51352"/>
    </source>
</evidence>
<organism evidence="8 9">
    <name type="scientific">Thermobifida halotolerans</name>
    <dbReference type="NCBI Taxonomy" id="483545"/>
    <lineage>
        <taxon>Bacteria</taxon>
        <taxon>Bacillati</taxon>
        <taxon>Actinomycetota</taxon>
        <taxon>Actinomycetes</taxon>
        <taxon>Streptosporangiales</taxon>
        <taxon>Nocardiopsidaceae</taxon>
        <taxon>Thermobifida</taxon>
    </lineage>
</organism>
<dbReference type="PROSITE" id="PS51352">
    <property type="entry name" value="THIOREDOXIN_2"/>
    <property type="match status" value="1"/>
</dbReference>
<dbReference type="InterPro" id="IPR017937">
    <property type="entry name" value="Thioredoxin_CS"/>
</dbReference>
<evidence type="ECO:0000256" key="3">
    <source>
        <dbReference type="ARBA" id="ARBA00022982"/>
    </source>
</evidence>
<keyword evidence="5" id="KW-0676">Redox-active center</keyword>
<dbReference type="FunFam" id="3.40.30.10:FF:000001">
    <property type="entry name" value="Thioredoxin"/>
    <property type="match status" value="1"/>
</dbReference>
<dbReference type="PANTHER" id="PTHR45663">
    <property type="entry name" value="GEO12009P1"/>
    <property type="match status" value="1"/>
</dbReference>
<accession>A0AA97M693</accession>
<keyword evidence="4" id="KW-1015">Disulfide bond</keyword>
<dbReference type="GO" id="GO:0045454">
    <property type="term" value="P:cell redox homeostasis"/>
    <property type="evidence" value="ECO:0007669"/>
    <property type="project" value="TreeGrafter"/>
</dbReference>
<evidence type="ECO:0000256" key="5">
    <source>
        <dbReference type="ARBA" id="ARBA00023284"/>
    </source>
</evidence>
<comment type="similarity">
    <text evidence="1">Belongs to the thioredoxin family.</text>
</comment>
<feature type="domain" description="Thioredoxin" evidence="7">
    <location>
        <begin position="1"/>
        <end position="105"/>
    </location>
</feature>
<evidence type="ECO:0000256" key="2">
    <source>
        <dbReference type="ARBA" id="ARBA00022448"/>
    </source>
</evidence>
<evidence type="ECO:0000256" key="6">
    <source>
        <dbReference type="SAM" id="MobiDB-lite"/>
    </source>
</evidence>
<proteinExistence type="inferred from homology"/>
<dbReference type="GO" id="GO:0005829">
    <property type="term" value="C:cytosol"/>
    <property type="evidence" value="ECO:0007669"/>
    <property type="project" value="TreeGrafter"/>
</dbReference>
<keyword evidence="2" id="KW-0813">Transport</keyword>
<dbReference type="SUPFAM" id="SSF52833">
    <property type="entry name" value="Thioredoxin-like"/>
    <property type="match status" value="1"/>
</dbReference>
<dbReference type="PANTHER" id="PTHR45663:SF11">
    <property type="entry name" value="GEO12009P1"/>
    <property type="match status" value="1"/>
</dbReference>
<gene>
    <name evidence="8" type="ORF">NI17_006060</name>
</gene>
<dbReference type="InterPro" id="IPR013766">
    <property type="entry name" value="Thioredoxin_domain"/>
</dbReference>
<evidence type="ECO:0000313" key="8">
    <source>
        <dbReference type="EMBL" id="UOE21881.1"/>
    </source>
</evidence>
<name>A0AA97M693_9ACTN</name>
<dbReference type="EMBL" id="CP063196">
    <property type="protein sequence ID" value="UOE21881.1"/>
    <property type="molecule type" value="Genomic_DNA"/>
</dbReference>
<sequence>MAEVTDATFAEQVLAADLPVLLEFTAGWCPPCRLMAPVLGAVAAQERDRIKVVQLDVDATPETAAAYGVLSLPTLMVFHGGEPVRSMVGARSRRSTVGPCANRGEPPGGVHGRRPLDLNRG</sequence>
<dbReference type="GO" id="GO:0015035">
    <property type="term" value="F:protein-disulfide reductase activity"/>
    <property type="evidence" value="ECO:0007669"/>
    <property type="project" value="TreeGrafter"/>
</dbReference>
<dbReference type="AlphaFoldDB" id="A0AA97M693"/>
<dbReference type="Pfam" id="PF00085">
    <property type="entry name" value="Thioredoxin"/>
    <property type="match status" value="1"/>
</dbReference>